<dbReference type="InterPro" id="IPR011664">
    <property type="entry name" value="Abi_system_AbiD/AbiF-like"/>
</dbReference>
<proteinExistence type="predicted"/>
<dbReference type="Pfam" id="PF07751">
    <property type="entry name" value="Abi_2"/>
    <property type="match status" value="1"/>
</dbReference>
<dbReference type="Proteomes" id="UP000322658">
    <property type="component" value="Unassembled WGS sequence"/>
</dbReference>
<evidence type="ECO:0000313" key="1">
    <source>
        <dbReference type="EMBL" id="KAA2377043.1"/>
    </source>
</evidence>
<dbReference type="AlphaFoldDB" id="A0A5B3GTY6"/>
<dbReference type="EMBL" id="VVXJ01000006">
    <property type="protein sequence ID" value="KAA2377043.1"/>
    <property type="molecule type" value="Genomic_DNA"/>
</dbReference>
<name>A0A5B3GTY6_9BACT</name>
<comment type="caution">
    <text evidence="1">The sequence shown here is derived from an EMBL/GenBank/DDBJ whole genome shotgun (WGS) entry which is preliminary data.</text>
</comment>
<evidence type="ECO:0000313" key="2">
    <source>
        <dbReference type="Proteomes" id="UP000322658"/>
    </source>
</evidence>
<protein>
    <submittedName>
        <fullName evidence="1">Abi family protein</fullName>
    </submittedName>
</protein>
<sequence length="334" mass="39318">MTSHASRRTAHPGRSSSFYIIALIGLADKTDYTKRPLPLAEQVTRLKQRGLVFDDENEAIAYLFNISYYRLRAYTYPFQENGEDSEHNFTRKDIHFKDIIDLYCFDRRLRSLIFNAIEKIEVAVRTKIVQVYAESTGDSHWYDDESLYRFGYEDLMNHVDADVNRSNEDFIKHYKSKYNNPSMPPSWMALEVVSFATLSRLFQSLKLDNRKEYITEQFGLKKVAILENWLHAVSNLRNCCAHHSRVWNRRFMVSVTLPYNTLYPFMDRTTIGQIRTNKLFAALSCVAYILDIISPGSDFKRNIKELLKSDCRLLDLKDMGFPKYWQSLSVWREK</sequence>
<organism evidence="1 2">
    <name type="scientific">Alistipes shahii</name>
    <dbReference type="NCBI Taxonomy" id="328814"/>
    <lineage>
        <taxon>Bacteria</taxon>
        <taxon>Pseudomonadati</taxon>
        <taxon>Bacteroidota</taxon>
        <taxon>Bacteroidia</taxon>
        <taxon>Bacteroidales</taxon>
        <taxon>Rikenellaceae</taxon>
        <taxon>Alistipes</taxon>
    </lineage>
</organism>
<accession>A0A5B3GTY6</accession>
<reference evidence="1 2" key="1">
    <citation type="journal article" date="2019" name="Nat. Med.">
        <title>A library of human gut bacterial isolates paired with longitudinal multiomics data enables mechanistic microbiome research.</title>
        <authorList>
            <person name="Poyet M."/>
            <person name="Groussin M."/>
            <person name="Gibbons S.M."/>
            <person name="Avila-Pacheco J."/>
            <person name="Jiang X."/>
            <person name="Kearney S.M."/>
            <person name="Perrotta A.R."/>
            <person name="Berdy B."/>
            <person name="Zhao S."/>
            <person name="Lieberman T.D."/>
            <person name="Swanson P.K."/>
            <person name="Smith M."/>
            <person name="Roesemann S."/>
            <person name="Alexander J.E."/>
            <person name="Rich S.A."/>
            <person name="Livny J."/>
            <person name="Vlamakis H."/>
            <person name="Clish C."/>
            <person name="Bullock K."/>
            <person name="Deik A."/>
            <person name="Scott J."/>
            <person name="Pierce K.A."/>
            <person name="Xavier R.J."/>
            <person name="Alm E.J."/>
        </authorList>
    </citation>
    <scope>NUCLEOTIDE SEQUENCE [LARGE SCALE GENOMIC DNA]</scope>
    <source>
        <strain evidence="1 2">BIOML-A1</strain>
    </source>
</reference>
<gene>
    <name evidence="1" type="ORF">F2Y07_04155</name>
</gene>